<reference evidence="3 4" key="1">
    <citation type="journal article" date="2015" name="Appl. Environ. Microbiol.">
        <title>Nanoarchaeota, Their Sulfolobales Host, and Nanoarchaeota Virus Distribution across Yellowstone National Park Hot Springs.</title>
        <authorList>
            <person name="Munson-McGee J.H."/>
            <person name="Field E.K."/>
            <person name="Bateson M."/>
            <person name="Rooney C."/>
            <person name="Stepanauskas R."/>
            <person name="Young M.J."/>
        </authorList>
    </citation>
    <scope>NUCLEOTIDE SEQUENCE [LARGE SCALE GENOMIC DNA]</scope>
    <source>
        <strain evidence="3">SCGC AC-742_N10</strain>
    </source>
</reference>
<gene>
    <name evidence="3" type="ORF">DDW13_00270</name>
</gene>
<dbReference type="PANTHER" id="PTHR46268">
    <property type="entry name" value="STRESS RESPONSE PROTEIN NHAX"/>
    <property type="match status" value="1"/>
</dbReference>
<evidence type="ECO:0000313" key="4">
    <source>
        <dbReference type="Proteomes" id="UP000245638"/>
    </source>
</evidence>
<dbReference type="Proteomes" id="UP000245638">
    <property type="component" value="Unassembled WGS sequence"/>
</dbReference>
<organism evidence="3 4">
    <name type="scientific">Acidianus hospitalis</name>
    <dbReference type="NCBI Taxonomy" id="563177"/>
    <lineage>
        <taxon>Archaea</taxon>
        <taxon>Thermoproteota</taxon>
        <taxon>Thermoprotei</taxon>
        <taxon>Sulfolobales</taxon>
        <taxon>Sulfolobaceae</taxon>
        <taxon>Acidianus</taxon>
    </lineage>
</organism>
<evidence type="ECO:0000256" key="1">
    <source>
        <dbReference type="ARBA" id="ARBA00008791"/>
    </source>
</evidence>
<dbReference type="SUPFAM" id="SSF52402">
    <property type="entry name" value="Adenine nucleotide alpha hydrolases-like"/>
    <property type="match status" value="1"/>
</dbReference>
<sequence length="141" mass="15052">MFKHVLVAYDGSSHAKRALEIAIDLAKKYEAKLDIVEVVDSTVFAGAGIAPVPADVIESVYNRAKADIEEAKKKSKEGGVEAEGVILEGDPASAILEYANKNNVDLIVTGSRGLSTLKRVFLGSVSTRLVQEAKIPVMVVK</sequence>
<dbReference type="PRINTS" id="PR01438">
    <property type="entry name" value="UNVRSLSTRESS"/>
</dbReference>
<dbReference type="InterPro" id="IPR006015">
    <property type="entry name" value="Universal_stress_UspA"/>
</dbReference>
<evidence type="ECO:0000313" key="3">
    <source>
        <dbReference type="EMBL" id="PVU77754.1"/>
    </source>
</evidence>
<name>A0A2T9XCC4_9CREN</name>
<comment type="caution">
    <text evidence="3">The sequence shown here is derived from an EMBL/GenBank/DDBJ whole genome shotgun (WGS) entry which is preliminary data.</text>
</comment>
<protein>
    <submittedName>
        <fullName evidence="3">Universal stress protein</fullName>
    </submittedName>
</protein>
<dbReference type="PIRSF" id="PIRSF006276">
    <property type="entry name" value="UspA"/>
    <property type="match status" value="1"/>
</dbReference>
<dbReference type="Gene3D" id="3.40.50.620">
    <property type="entry name" value="HUPs"/>
    <property type="match status" value="1"/>
</dbReference>
<dbReference type="InterPro" id="IPR014729">
    <property type="entry name" value="Rossmann-like_a/b/a_fold"/>
</dbReference>
<dbReference type="AlphaFoldDB" id="A0A2T9XCC4"/>
<dbReference type="EMBL" id="QEFD01000011">
    <property type="protein sequence ID" value="PVU77754.1"/>
    <property type="molecule type" value="Genomic_DNA"/>
</dbReference>
<evidence type="ECO:0000259" key="2">
    <source>
        <dbReference type="Pfam" id="PF00582"/>
    </source>
</evidence>
<proteinExistence type="inferred from homology"/>
<dbReference type="CDD" id="cd00293">
    <property type="entry name" value="USP-like"/>
    <property type="match status" value="1"/>
</dbReference>
<dbReference type="OMA" id="VHYSIEF"/>
<comment type="similarity">
    <text evidence="1">Belongs to the universal stress protein A family.</text>
</comment>
<accession>A0A2T9XCC4</accession>
<dbReference type="PANTHER" id="PTHR46268:SF25">
    <property type="entry name" value="USPA DOMAIN PROTEIN"/>
    <property type="match status" value="1"/>
</dbReference>
<feature type="domain" description="UspA" evidence="2">
    <location>
        <begin position="1"/>
        <end position="141"/>
    </location>
</feature>
<dbReference type="InterPro" id="IPR006016">
    <property type="entry name" value="UspA"/>
</dbReference>
<dbReference type="Pfam" id="PF00582">
    <property type="entry name" value="Usp"/>
    <property type="match status" value="1"/>
</dbReference>
<dbReference type="RefSeq" id="WP_013775344.1">
    <property type="nucleotide sequence ID" value="NC_015518.1"/>
</dbReference>